<protein>
    <recommendedName>
        <fullName evidence="4">Pectinesterase inhibitor domain-containing protein</fullName>
    </recommendedName>
</protein>
<name>A0A835FQN7_9POAL</name>
<keyword evidence="1" id="KW-0732">Signal</keyword>
<proteinExistence type="predicted"/>
<dbReference type="Proteomes" id="UP000636709">
    <property type="component" value="Unassembled WGS sequence"/>
</dbReference>
<organism evidence="2 3">
    <name type="scientific">Digitaria exilis</name>
    <dbReference type="NCBI Taxonomy" id="1010633"/>
    <lineage>
        <taxon>Eukaryota</taxon>
        <taxon>Viridiplantae</taxon>
        <taxon>Streptophyta</taxon>
        <taxon>Embryophyta</taxon>
        <taxon>Tracheophyta</taxon>
        <taxon>Spermatophyta</taxon>
        <taxon>Magnoliopsida</taxon>
        <taxon>Liliopsida</taxon>
        <taxon>Poales</taxon>
        <taxon>Poaceae</taxon>
        <taxon>PACMAD clade</taxon>
        <taxon>Panicoideae</taxon>
        <taxon>Panicodae</taxon>
        <taxon>Paniceae</taxon>
        <taxon>Anthephorinae</taxon>
        <taxon>Digitaria</taxon>
    </lineage>
</organism>
<reference evidence="2" key="1">
    <citation type="submission" date="2020-07" db="EMBL/GenBank/DDBJ databases">
        <title>Genome sequence and genetic diversity analysis of an under-domesticated orphan crop, white fonio (Digitaria exilis).</title>
        <authorList>
            <person name="Bennetzen J.L."/>
            <person name="Chen S."/>
            <person name="Ma X."/>
            <person name="Wang X."/>
            <person name="Yssel A.E.J."/>
            <person name="Chaluvadi S.R."/>
            <person name="Johnson M."/>
            <person name="Gangashetty P."/>
            <person name="Hamidou F."/>
            <person name="Sanogo M.D."/>
            <person name="Zwaenepoel A."/>
            <person name="Wallace J."/>
            <person name="Van De Peer Y."/>
            <person name="Van Deynze A."/>
        </authorList>
    </citation>
    <scope>NUCLEOTIDE SEQUENCE</scope>
    <source>
        <tissue evidence="2">Leaves</tissue>
    </source>
</reference>
<dbReference type="OrthoDB" id="10585572at2759"/>
<evidence type="ECO:0000313" key="2">
    <source>
        <dbReference type="EMBL" id="KAF8772541.1"/>
    </source>
</evidence>
<feature type="chain" id="PRO_5033003362" description="Pectinesterase inhibitor domain-containing protein" evidence="1">
    <location>
        <begin position="17"/>
        <end position="206"/>
    </location>
</feature>
<evidence type="ECO:0000313" key="3">
    <source>
        <dbReference type="Proteomes" id="UP000636709"/>
    </source>
</evidence>
<comment type="caution">
    <text evidence="2">The sequence shown here is derived from an EMBL/GenBank/DDBJ whole genome shotgun (WGS) entry which is preliminary data.</text>
</comment>
<sequence length="206" mass="22850">MLYMCAAAFLAVAAHATDDAHHQYKTGDVVTTSCANVRAYAWTPHVTRKLCESTLRSDKQSTTAKNTRDLALVAMDLLLRTTTKVDSVLRRHSGSGHHSRSTALTLQYCQLDYAAIARTVPKCRAMVKEYKPIYPPNPEVGNVYYNCVAMLGQAASDCWGYVLVDQELAKVVSMEVGEVFQRATLVRAMIEVMTGFSDNNNYDNDN</sequence>
<evidence type="ECO:0008006" key="4">
    <source>
        <dbReference type="Google" id="ProtNLM"/>
    </source>
</evidence>
<feature type="signal peptide" evidence="1">
    <location>
        <begin position="1"/>
        <end position="16"/>
    </location>
</feature>
<dbReference type="EMBL" id="JACEFO010000375">
    <property type="protein sequence ID" value="KAF8772541.1"/>
    <property type="molecule type" value="Genomic_DNA"/>
</dbReference>
<dbReference type="SUPFAM" id="SSF101148">
    <property type="entry name" value="Plant invertase/pectin methylesterase inhibitor"/>
    <property type="match status" value="1"/>
</dbReference>
<dbReference type="InterPro" id="IPR035513">
    <property type="entry name" value="Invertase/methylesterase_inhib"/>
</dbReference>
<keyword evidence="3" id="KW-1185">Reference proteome</keyword>
<evidence type="ECO:0000256" key="1">
    <source>
        <dbReference type="SAM" id="SignalP"/>
    </source>
</evidence>
<gene>
    <name evidence="2" type="ORF">HU200_005498</name>
</gene>
<dbReference type="AlphaFoldDB" id="A0A835FQN7"/>
<accession>A0A835FQN7</accession>
<dbReference type="Gene3D" id="1.20.140.40">
    <property type="entry name" value="Invertase/pectin methylesterase inhibitor family protein"/>
    <property type="match status" value="1"/>
</dbReference>